<organism evidence="2 3">
    <name type="scientific">Stieleria varia</name>
    <dbReference type="NCBI Taxonomy" id="2528005"/>
    <lineage>
        <taxon>Bacteria</taxon>
        <taxon>Pseudomonadati</taxon>
        <taxon>Planctomycetota</taxon>
        <taxon>Planctomycetia</taxon>
        <taxon>Pirellulales</taxon>
        <taxon>Pirellulaceae</taxon>
        <taxon>Stieleria</taxon>
    </lineage>
</organism>
<proteinExistence type="predicted"/>
<feature type="region of interest" description="Disordered" evidence="1">
    <location>
        <begin position="1"/>
        <end position="26"/>
    </location>
</feature>
<evidence type="ECO:0000256" key="1">
    <source>
        <dbReference type="SAM" id="MobiDB-lite"/>
    </source>
</evidence>
<reference evidence="2 3" key="1">
    <citation type="submission" date="2019-02" db="EMBL/GenBank/DDBJ databases">
        <title>Deep-cultivation of Planctomycetes and their phenomic and genomic characterization uncovers novel biology.</title>
        <authorList>
            <person name="Wiegand S."/>
            <person name="Jogler M."/>
            <person name="Boedeker C."/>
            <person name="Pinto D."/>
            <person name="Vollmers J."/>
            <person name="Rivas-Marin E."/>
            <person name="Kohn T."/>
            <person name="Peeters S.H."/>
            <person name="Heuer A."/>
            <person name="Rast P."/>
            <person name="Oberbeckmann S."/>
            <person name="Bunk B."/>
            <person name="Jeske O."/>
            <person name="Meyerdierks A."/>
            <person name="Storesund J.E."/>
            <person name="Kallscheuer N."/>
            <person name="Luecker S."/>
            <person name="Lage O.M."/>
            <person name="Pohl T."/>
            <person name="Merkel B.J."/>
            <person name="Hornburger P."/>
            <person name="Mueller R.-W."/>
            <person name="Bruemmer F."/>
            <person name="Labrenz M."/>
            <person name="Spormann A.M."/>
            <person name="Op Den Camp H."/>
            <person name="Overmann J."/>
            <person name="Amann R."/>
            <person name="Jetten M.S.M."/>
            <person name="Mascher T."/>
            <person name="Medema M.H."/>
            <person name="Devos D.P."/>
            <person name="Kaster A.-K."/>
            <person name="Ovreas L."/>
            <person name="Rohde M."/>
            <person name="Galperin M.Y."/>
            <person name="Jogler C."/>
        </authorList>
    </citation>
    <scope>NUCLEOTIDE SEQUENCE [LARGE SCALE GENOMIC DNA]</scope>
    <source>
        <strain evidence="2 3">Pla52n</strain>
    </source>
</reference>
<gene>
    <name evidence="2" type="ORF">Pla52n_09610</name>
</gene>
<dbReference type="EMBL" id="SJPN01000001">
    <property type="protein sequence ID" value="TWU08379.1"/>
    <property type="molecule type" value="Genomic_DNA"/>
</dbReference>
<feature type="compositionally biased region" description="Polar residues" evidence="1">
    <location>
        <begin position="9"/>
        <end position="26"/>
    </location>
</feature>
<evidence type="ECO:0000313" key="3">
    <source>
        <dbReference type="Proteomes" id="UP000320176"/>
    </source>
</evidence>
<dbReference type="Proteomes" id="UP000320176">
    <property type="component" value="Unassembled WGS sequence"/>
</dbReference>
<name>A0A5C6BAS4_9BACT</name>
<dbReference type="AlphaFoldDB" id="A0A5C6BAS4"/>
<sequence length="47" mass="4919">MEPLEIPVGQTQVSGRRLGSNSTMGTNACGPITKHLSICLGFVSTQT</sequence>
<protein>
    <submittedName>
        <fullName evidence="2">Uncharacterized protein</fullName>
    </submittedName>
</protein>
<evidence type="ECO:0000313" key="2">
    <source>
        <dbReference type="EMBL" id="TWU08379.1"/>
    </source>
</evidence>
<keyword evidence="3" id="KW-1185">Reference proteome</keyword>
<accession>A0A5C6BAS4</accession>
<comment type="caution">
    <text evidence="2">The sequence shown here is derived from an EMBL/GenBank/DDBJ whole genome shotgun (WGS) entry which is preliminary data.</text>
</comment>